<dbReference type="Proteomes" id="UP000824120">
    <property type="component" value="Chromosome 7"/>
</dbReference>
<comment type="caution">
    <text evidence="6">The sequence shown here is derived from an EMBL/GenBank/DDBJ whole genome shotgun (WGS) entry which is preliminary data.</text>
</comment>
<dbReference type="SUPFAM" id="SSF54001">
    <property type="entry name" value="Cysteine proteinases"/>
    <property type="match status" value="1"/>
</dbReference>
<accession>A0A9J5YAD7</accession>
<feature type="compositionally biased region" description="Basic and acidic residues" evidence="4">
    <location>
        <begin position="205"/>
        <end position="219"/>
    </location>
</feature>
<keyword evidence="3" id="KW-0378">Hydrolase</keyword>
<comment type="similarity">
    <text evidence="1">Belongs to the peptidase C48 family.</text>
</comment>
<feature type="region of interest" description="Disordered" evidence="4">
    <location>
        <begin position="535"/>
        <end position="564"/>
    </location>
</feature>
<organism evidence="6 7">
    <name type="scientific">Solanum commersonii</name>
    <name type="common">Commerson's wild potato</name>
    <name type="synonym">Commerson's nightshade</name>
    <dbReference type="NCBI Taxonomy" id="4109"/>
    <lineage>
        <taxon>Eukaryota</taxon>
        <taxon>Viridiplantae</taxon>
        <taxon>Streptophyta</taxon>
        <taxon>Embryophyta</taxon>
        <taxon>Tracheophyta</taxon>
        <taxon>Spermatophyta</taxon>
        <taxon>Magnoliopsida</taxon>
        <taxon>eudicotyledons</taxon>
        <taxon>Gunneridae</taxon>
        <taxon>Pentapetalae</taxon>
        <taxon>asterids</taxon>
        <taxon>lamiids</taxon>
        <taxon>Solanales</taxon>
        <taxon>Solanaceae</taxon>
        <taxon>Solanoideae</taxon>
        <taxon>Solaneae</taxon>
        <taxon>Solanum</taxon>
    </lineage>
</organism>
<dbReference type="GO" id="GO:0008234">
    <property type="term" value="F:cysteine-type peptidase activity"/>
    <property type="evidence" value="ECO:0007669"/>
    <property type="project" value="InterPro"/>
</dbReference>
<dbReference type="Gene3D" id="3.40.395.10">
    <property type="entry name" value="Adenoviral Proteinase, Chain A"/>
    <property type="match status" value="1"/>
</dbReference>
<dbReference type="Pfam" id="PF02902">
    <property type="entry name" value="Peptidase_C48"/>
    <property type="match status" value="1"/>
</dbReference>
<evidence type="ECO:0000256" key="3">
    <source>
        <dbReference type="ARBA" id="ARBA00022801"/>
    </source>
</evidence>
<dbReference type="GO" id="GO:0006508">
    <property type="term" value="P:proteolysis"/>
    <property type="evidence" value="ECO:0007669"/>
    <property type="project" value="UniProtKB-KW"/>
</dbReference>
<evidence type="ECO:0000259" key="5">
    <source>
        <dbReference type="PROSITE" id="PS50600"/>
    </source>
</evidence>
<evidence type="ECO:0000256" key="2">
    <source>
        <dbReference type="ARBA" id="ARBA00022670"/>
    </source>
</evidence>
<dbReference type="EMBL" id="JACXVP010000007">
    <property type="protein sequence ID" value="KAG5597090.1"/>
    <property type="molecule type" value="Genomic_DNA"/>
</dbReference>
<keyword evidence="7" id="KW-1185">Reference proteome</keyword>
<keyword evidence="2" id="KW-0645">Protease</keyword>
<dbReference type="InterPro" id="IPR038765">
    <property type="entry name" value="Papain-like_cys_pep_sf"/>
</dbReference>
<evidence type="ECO:0000256" key="4">
    <source>
        <dbReference type="SAM" id="MobiDB-lite"/>
    </source>
</evidence>
<gene>
    <name evidence="6" type="ORF">H5410_038322</name>
</gene>
<dbReference type="AlphaFoldDB" id="A0A9J5YAD7"/>
<dbReference type="Pfam" id="PF09331">
    <property type="entry name" value="DUF1985"/>
    <property type="match status" value="1"/>
</dbReference>
<reference evidence="6 7" key="1">
    <citation type="submission" date="2020-09" db="EMBL/GenBank/DDBJ databases">
        <title>De no assembly of potato wild relative species, Solanum commersonii.</title>
        <authorList>
            <person name="Cho K."/>
        </authorList>
    </citation>
    <scope>NUCLEOTIDE SEQUENCE [LARGE SCALE GENOMIC DNA]</scope>
    <source>
        <strain evidence="6">LZ3.2</strain>
        <tissue evidence="6">Leaf</tissue>
    </source>
</reference>
<feature type="domain" description="Ubiquitin-like protease family profile" evidence="5">
    <location>
        <begin position="306"/>
        <end position="486"/>
    </location>
</feature>
<dbReference type="PANTHER" id="PTHR31470:SF56">
    <property type="entry name" value="ULP1 PROTEASE FAMILY, C-TERMINAL CATALYTIC DOMAIN CONTAINING PROTEIN"/>
    <property type="match status" value="1"/>
</dbReference>
<dbReference type="PANTHER" id="PTHR31470">
    <property type="entry name" value="CYSTEINE PROTEINASES SUPERFAMILY PROTEIN-RELATED-RELATED"/>
    <property type="match status" value="1"/>
</dbReference>
<protein>
    <recommendedName>
        <fullName evidence="5">Ubiquitin-like protease family profile domain-containing protein</fullName>
    </recommendedName>
</protein>
<evidence type="ECO:0000313" key="6">
    <source>
        <dbReference type="EMBL" id="KAG5597090.1"/>
    </source>
</evidence>
<proteinExistence type="inferred from homology"/>
<dbReference type="InterPro" id="IPR003653">
    <property type="entry name" value="Peptidase_C48_C"/>
</dbReference>
<dbReference type="InterPro" id="IPR015410">
    <property type="entry name" value="DUF1985"/>
</dbReference>
<evidence type="ECO:0000256" key="1">
    <source>
        <dbReference type="ARBA" id="ARBA00005234"/>
    </source>
</evidence>
<dbReference type="PROSITE" id="PS50600">
    <property type="entry name" value="ULP_PROTEASE"/>
    <property type="match status" value="1"/>
</dbReference>
<feature type="region of interest" description="Disordered" evidence="4">
    <location>
        <begin position="194"/>
        <end position="255"/>
    </location>
</feature>
<name>A0A9J5YAD7_SOLCO</name>
<sequence length="564" mass="65475">MNVFGDMLKFLGQERFQQFLEQTPFGVFYEIHHIKIRCQLLRHLLLLETENVRDMFIVKINGTILRFGIKEFAAVTGLKCELLIDFVSDPSIPNRLIQKYFGEMIKVPNLDFLNKFKEANLFEPEDHFKNWCSNWFYECCHPFHNTVAIHVATGTPRILNWKTSNETIDKVDKHMTELKAYVDDSTKLIIDEIRSSRGQPTQTTHQEDDAHQHVEESEKAPMNQPSNSIDETVGCVNDVDIPGSSTSKPPTLDDYPDLTMTQIVELDPILNANTTRDVPPKNKNPDKYGISPYIQLSKGESSLRIVPIFYRIKHPFESDNGFEVAAELIDELNKWVFKNISSRKSAYSKINNKFEPPMDFGVVKVLEMDFFNIMVKTGRPWKDMISHCIRGFKLLANISWDSVDNVIIPVNVSESFHWLLVVFRIKLRCLLLYDSMREGYVHTKKVNEAVGKLVTMIPFFFTSTRLYGKRLDLDCGLYTFLFAEYISNGVFDMRSVDIDAKYHRQRYATIIRHYGKTKYEDSVISENEETGTVASKFDRPRISKKHAPDTSNYLTPRQWKRNLR</sequence>
<dbReference type="OrthoDB" id="1939479at2759"/>
<evidence type="ECO:0000313" key="7">
    <source>
        <dbReference type="Proteomes" id="UP000824120"/>
    </source>
</evidence>